<dbReference type="STRING" id="626523.GCWU000342_02031"/>
<protein>
    <submittedName>
        <fullName evidence="1">Uncharacterized protein</fullName>
    </submittedName>
</protein>
<dbReference type="AlphaFoldDB" id="C4GE85"/>
<proteinExistence type="predicted"/>
<dbReference type="EMBL" id="ACIP02000007">
    <property type="protein sequence ID" value="EEP27337.1"/>
    <property type="molecule type" value="Genomic_DNA"/>
</dbReference>
<dbReference type="HOGENOM" id="CLU_3296507_0_0_9"/>
<evidence type="ECO:0000313" key="2">
    <source>
        <dbReference type="Proteomes" id="UP000003494"/>
    </source>
</evidence>
<gene>
    <name evidence="1" type="ORF">GCWU000342_02031</name>
</gene>
<dbReference type="Proteomes" id="UP000003494">
    <property type="component" value="Unassembled WGS sequence"/>
</dbReference>
<accession>C4GE85</accession>
<sequence length="40" mass="4660">MYLLKPALSPQCGFASTEDGNLLIEDEHWEKMDIRYRFAA</sequence>
<name>C4GE85_9FIRM</name>
<evidence type="ECO:0000313" key="1">
    <source>
        <dbReference type="EMBL" id="EEP27337.1"/>
    </source>
</evidence>
<keyword evidence="2" id="KW-1185">Reference proteome</keyword>
<organism evidence="1 2">
    <name type="scientific">Shuttleworthella satelles DSM 14600</name>
    <dbReference type="NCBI Taxonomy" id="626523"/>
    <lineage>
        <taxon>Bacteria</taxon>
        <taxon>Bacillati</taxon>
        <taxon>Bacillota</taxon>
        <taxon>Clostridia</taxon>
        <taxon>Lachnospirales</taxon>
        <taxon>Lachnospiraceae</taxon>
        <taxon>Shuttleworthella</taxon>
    </lineage>
</organism>
<reference evidence="1" key="1">
    <citation type="submission" date="2009-04" db="EMBL/GenBank/DDBJ databases">
        <authorList>
            <person name="Weinstock G."/>
            <person name="Sodergren E."/>
            <person name="Clifton S."/>
            <person name="Fulton L."/>
            <person name="Fulton B."/>
            <person name="Courtney L."/>
            <person name="Fronick C."/>
            <person name="Harrison M."/>
            <person name="Strong C."/>
            <person name="Farmer C."/>
            <person name="Delahaunty K."/>
            <person name="Markovic C."/>
            <person name="Hall O."/>
            <person name="Minx P."/>
            <person name="Tomlinson C."/>
            <person name="Mitreva M."/>
            <person name="Nelson J."/>
            <person name="Hou S."/>
            <person name="Wollam A."/>
            <person name="Pepin K.H."/>
            <person name="Johnson M."/>
            <person name="Bhonagiri V."/>
            <person name="Nash W.E."/>
            <person name="Warren W."/>
            <person name="Chinwalla A."/>
            <person name="Mardis E.R."/>
            <person name="Wilson R.K."/>
        </authorList>
    </citation>
    <scope>NUCLEOTIDE SEQUENCE [LARGE SCALE GENOMIC DNA]</scope>
    <source>
        <strain evidence="1">DSM 14600</strain>
    </source>
</reference>
<comment type="caution">
    <text evidence="1">The sequence shown here is derived from an EMBL/GenBank/DDBJ whole genome shotgun (WGS) entry which is preliminary data.</text>
</comment>